<evidence type="ECO:0000313" key="3">
    <source>
        <dbReference type="EMBL" id="RDU61060.1"/>
    </source>
</evidence>
<feature type="transmembrane region" description="Helical" evidence="2">
    <location>
        <begin position="363"/>
        <end position="389"/>
    </location>
</feature>
<feature type="transmembrane region" description="Helical" evidence="2">
    <location>
        <begin position="201"/>
        <end position="219"/>
    </location>
</feature>
<dbReference type="Proteomes" id="UP000256599">
    <property type="component" value="Unassembled WGS sequence"/>
</dbReference>
<feature type="transmembrane region" description="Helical" evidence="2">
    <location>
        <begin position="312"/>
        <end position="331"/>
    </location>
</feature>
<dbReference type="AlphaFoldDB" id="A0A3D8I7A7"/>
<keyword evidence="4" id="KW-1185">Reference proteome</keyword>
<evidence type="ECO:0000256" key="1">
    <source>
        <dbReference type="SAM" id="MobiDB-lite"/>
    </source>
</evidence>
<feature type="transmembrane region" description="Helical" evidence="2">
    <location>
        <begin position="450"/>
        <end position="470"/>
    </location>
</feature>
<reference evidence="3 4" key="1">
    <citation type="submission" date="2018-04" db="EMBL/GenBank/DDBJ databases">
        <title>Novel Campyloabacter and Helicobacter Species and Strains.</title>
        <authorList>
            <person name="Mannion A.J."/>
            <person name="Shen Z."/>
            <person name="Fox J.G."/>
        </authorList>
    </citation>
    <scope>NUCLEOTIDE SEQUENCE [LARGE SCALE GENOMIC DNA]</scope>
    <source>
        <strain evidence="3 4">MIT 98-6070</strain>
    </source>
</reference>
<feature type="transmembrane region" description="Helical" evidence="2">
    <location>
        <begin position="87"/>
        <end position="110"/>
    </location>
</feature>
<feature type="transmembrane region" description="Helical" evidence="2">
    <location>
        <begin position="61"/>
        <end position="81"/>
    </location>
</feature>
<feature type="transmembrane region" description="Helical" evidence="2">
    <location>
        <begin position="257"/>
        <end position="280"/>
    </location>
</feature>
<feature type="transmembrane region" description="Helical" evidence="2">
    <location>
        <begin position="337"/>
        <end position="356"/>
    </location>
</feature>
<gene>
    <name evidence="3" type="ORF">CQA63_00700</name>
</gene>
<keyword evidence="2" id="KW-0472">Membrane</keyword>
<evidence type="ECO:0000256" key="2">
    <source>
        <dbReference type="SAM" id="Phobius"/>
    </source>
</evidence>
<dbReference type="RefSeq" id="WP_104699202.1">
    <property type="nucleotide sequence ID" value="NZ_FZPP01000003.1"/>
</dbReference>
<organism evidence="3 4">
    <name type="scientific">Helicobacter marmotae</name>
    <dbReference type="NCBI Taxonomy" id="152490"/>
    <lineage>
        <taxon>Bacteria</taxon>
        <taxon>Pseudomonadati</taxon>
        <taxon>Campylobacterota</taxon>
        <taxon>Epsilonproteobacteria</taxon>
        <taxon>Campylobacterales</taxon>
        <taxon>Helicobacteraceae</taxon>
        <taxon>Helicobacter</taxon>
    </lineage>
</organism>
<feature type="transmembrane region" description="Helical" evidence="2">
    <location>
        <begin position="122"/>
        <end position="143"/>
    </location>
</feature>
<feature type="region of interest" description="Disordered" evidence="1">
    <location>
        <begin position="400"/>
        <end position="438"/>
    </location>
</feature>
<sequence length="552" mass="61344">MRRNIRLVGVYFALLFMLFMCFFTLIYPIVPFWGDDWVLLSAYGSLKPVAYSWIPARLLPPYIHTGIGIFSVYVLMPLFGLDFVDSLTLGSALVLSTGLCVLCFCVYCLLGAITQSRVLGLFLTSIFVVGGFCATKASVMPLFLPADLEAEGMGYILTLIGFYILPNALNLCLLCLVVYLQAVRMGLAKAPQFMQKPSSSLYLLAGGGGITLLYLAQFSITSASLLLACFCGVSLCIELLLFILFKRAKMGFGHFLLYDLGLYGLICFICVILWIVAAYYDMHSGRAEYCGSFSLSFGVGYMYKSLKILRDGFYALFAMVVALAIYRAYVYKPLRDIVWMILSYLVCLICLYTLLVSKCGAKYYLMSGLMLCFLWAMCLLLALVLMSYAKRDASPLAGVRDGNSGRVSSDSKRDASVAPAPARADNNPSISSGNSSVVGASTKGDDTLLIPPKVLVLLSFMAFFAFLHPFEPYKERPRSAYLYHREYAKSWVKEAQVAAESGKQSLSIVIPAKFPHWRWEGWFFEGFAHTLKHYGIIDKPLKVRFEADTPLN</sequence>
<feature type="transmembrane region" description="Helical" evidence="2">
    <location>
        <begin position="155"/>
        <end position="180"/>
    </location>
</feature>
<feature type="transmembrane region" description="Helical" evidence="2">
    <location>
        <begin position="225"/>
        <end position="245"/>
    </location>
</feature>
<accession>A0A3D8I7A7</accession>
<feature type="transmembrane region" description="Helical" evidence="2">
    <location>
        <begin position="7"/>
        <end position="30"/>
    </location>
</feature>
<dbReference type="OrthoDB" id="5322025at2"/>
<evidence type="ECO:0000313" key="4">
    <source>
        <dbReference type="Proteomes" id="UP000256599"/>
    </source>
</evidence>
<feature type="compositionally biased region" description="Polar residues" evidence="1">
    <location>
        <begin position="426"/>
        <end position="438"/>
    </location>
</feature>
<dbReference type="EMBL" id="NXLR01000001">
    <property type="protein sequence ID" value="RDU61060.1"/>
    <property type="molecule type" value="Genomic_DNA"/>
</dbReference>
<protein>
    <submittedName>
        <fullName evidence="3">Uncharacterized protein</fullName>
    </submittedName>
</protein>
<proteinExistence type="predicted"/>
<comment type="caution">
    <text evidence="3">The sequence shown here is derived from an EMBL/GenBank/DDBJ whole genome shotgun (WGS) entry which is preliminary data.</text>
</comment>
<name>A0A3D8I7A7_9HELI</name>
<keyword evidence="2" id="KW-1133">Transmembrane helix</keyword>
<keyword evidence="2" id="KW-0812">Transmembrane</keyword>